<sequence>MEGLNWTRVSQFHLLGIAAHPFLQPVIFVLFLLVYVFTLVGNLSTVSAVISDEKLHTPMYFFLGNLSLLDVFFSSVTVPKMLAGLVGEEKLISFVGCFTQLYFFHFLGSTEALLLSSMSYDRYVAICKPLRYHVLMGKLACAQLTLTCWLVGFLYSLAETVLISLQPFCKKNMVTHFYCDIKPLLKLSCKDTHLYERLAAFIFALVGVSSFLLILTSYIFIGFHLLSIKSRQERRKAFSTCTAHLTVVFLYLGTAMFTFLGPTTENSLEMDRLSAIMVTVFTPALNPLIYTLRNKDVKKALRNLYFRASVT</sequence>
<comment type="subcellular location">
    <subcellularLocation>
        <location evidence="1 12">Cell membrane</location>
        <topology evidence="1 12">Multi-pass membrane protein</topology>
    </subcellularLocation>
</comment>
<evidence type="ECO:0000313" key="15">
    <source>
        <dbReference type="Proteomes" id="UP000694569"/>
    </source>
</evidence>
<dbReference type="OrthoDB" id="5967130at2759"/>
<feature type="domain" description="G-protein coupled receptors family 1 profile" evidence="13">
    <location>
        <begin position="41"/>
        <end position="290"/>
    </location>
</feature>
<evidence type="ECO:0000256" key="2">
    <source>
        <dbReference type="ARBA" id="ARBA00022475"/>
    </source>
</evidence>
<keyword evidence="2 12" id="KW-1003">Cell membrane</keyword>
<accession>A0A8C5MFM0</accession>
<evidence type="ECO:0000313" key="14">
    <source>
        <dbReference type="Ensembl" id="ENSLLEP00000013611.1"/>
    </source>
</evidence>
<dbReference type="CDD" id="cd13954">
    <property type="entry name" value="7tmA_OR"/>
    <property type="match status" value="1"/>
</dbReference>
<name>A0A8C5MFM0_9ANUR</name>
<dbReference type="InterPro" id="IPR050516">
    <property type="entry name" value="Olfactory_GPCR"/>
</dbReference>
<proteinExistence type="inferred from homology"/>
<feature type="transmembrane region" description="Helical" evidence="12">
    <location>
        <begin position="12"/>
        <end position="38"/>
    </location>
</feature>
<dbReference type="PRINTS" id="PR00237">
    <property type="entry name" value="GPCRRHODOPSN"/>
</dbReference>
<dbReference type="SUPFAM" id="SSF81321">
    <property type="entry name" value="Family A G protein-coupled receptor-like"/>
    <property type="match status" value="1"/>
</dbReference>
<keyword evidence="6 12" id="KW-1133">Transmembrane helix</keyword>
<dbReference type="GO" id="GO:0004984">
    <property type="term" value="F:olfactory receptor activity"/>
    <property type="evidence" value="ECO:0007669"/>
    <property type="project" value="InterPro"/>
</dbReference>
<evidence type="ECO:0000256" key="12">
    <source>
        <dbReference type="RuleBase" id="RU363047"/>
    </source>
</evidence>
<dbReference type="Pfam" id="PF13853">
    <property type="entry name" value="7tm_4"/>
    <property type="match status" value="1"/>
</dbReference>
<keyword evidence="15" id="KW-1185">Reference proteome</keyword>
<reference evidence="14" key="1">
    <citation type="submission" date="2025-08" db="UniProtKB">
        <authorList>
            <consortium name="Ensembl"/>
        </authorList>
    </citation>
    <scope>IDENTIFICATION</scope>
</reference>
<evidence type="ECO:0000256" key="11">
    <source>
        <dbReference type="RuleBase" id="RU000688"/>
    </source>
</evidence>
<dbReference type="Ensembl" id="ENSLLET00000014138.1">
    <property type="protein sequence ID" value="ENSLLEP00000013611.1"/>
    <property type="gene ID" value="ENSLLEG00000008623.1"/>
</dbReference>
<keyword evidence="7 11" id="KW-0297">G-protein coupled receptor</keyword>
<evidence type="ECO:0000256" key="3">
    <source>
        <dbReference type="ARBA" id="ARBA00022606"/>
    </source>
</evidence>
<dbReference type="GeneTree" id="ENSGT00940000162974"/>
<evidence type="ECO:0000256" key="4">
    <source>
        <dbReference type="ARBA" id="ARBA00022692"/>
    </source>
</evidence>
<evidence type="ECO:0000256" key="5">
    <source>
        <dbReference type="ARBA" id="ARBA00022725"/>
    </source>
</evidence>
<keyword evidence="8 12" id="KW-0472">Membrane</keyword>
<feature type="transmembrane region" description="Helical" evidence="12">
    <location>
        <begin position="59"/>
        <end position="79"/>
    </location>
</feature>
<feature type="transmembrane region" description="Helical" evidence="12">
    <location>
        <begin position="135"/>
        <end position="158"/>
    </location>
</feature>
<dbReference type="InterPro" id="IPR000725">
    <property type="entry name" value="Olfact_rcpt"/>
</dbReference>
<dbReference type="Proteomes" id="UP000694569">
    <property type="component" value="Unplaced"/>
</dbReference>
<evidence type="ECO:0000256" key="7">
    <source>
        <dbReference type="ARBA" id="ARBA00023040"/>
    </source>
</evidence>
<evidence type="ECO:0000256" key="1">
    <source>
        <dbReference type="ARBA" id="ARBA00004651"/>
    </source>
</evidence>
<dbReference type="SMART" id="SM01381">
    <property type="entry name" value="7TM_GPCR_Srsx"/>
    <property type="match status" value="1"/>
</dbReference>
<dbReference type="FunFam" id="1.20.1070.10:FF:000001">
    <property type="entry name" value="Olfactory receptor"/>
    <property type="match status" value="1"/>
</dbReference>
<evidence type="ECO:0000259" key="13">
    <source>
        <dbReference type="PROSITE" id="PS50262"/>
    </source>
</evidence>
<reference evidence="14" key="2">
    <citation type="submission" date="2025-09" db="UniProtKB">
        <authorList>
            <consortium name="Ensembl"/>
        </authorList>
    </citation>
    <scope>IDENTIFICATION</scope>
</reference>
<evidence type="ECO:0000256" key="10">
    <source>
        <dbReference type="ARBA" id="ARBA00023224"/>
    </source>
</evidence>
<keyword evidence="5 12" id="KW-0552">Olfaction</keyword>
<dbReference type="GO" id="GO:0004930">
    <property type="term" value="F:G protein-coupled receptor activity"/>
    <property type="evidence" value="ECO:0007669"/>
    <property type="project" value="UniProtKB-KW"/>
</dbReference>
<feature type="transmembrane region" description="Helical" evidence="12">
    <location>
        <begin position="91"/>
        <end position="114"/>
    </location>
</feature>
<comment type="similarity">
    <text evidence="11">Belongs to the G-protein coupled receptor 1 family.</text>
</comment>
<dbReference type="PROSITE" id="PS00237">
    <property type="entry name" value="G_PROTEIN_RECEP_F1_1"/>
    <property type="match status" value="1"/>
</dbReference>
<keyword evidence="4 11" id="KW-0812">Transmembrane</keyword>
<dbReference type="InterPro" id="IPR017452">
    <property type="entry name" value="GPCR_Rhodpsn_7TM"/>
</dbReference>
<keyword evidence="9 11" id="KW-0675">Receptor</keyword>
<dbReference type="PROSITE" id="PS50262">
    <property type="entry name" value="G_PROTEIN_RECEP_F1_2"/>
    <property type="match status" value="1"/>
</dbReference>
<keyword evidence="3 12" id="KW-0716">Sensory transduction</keyword>
<dbReference type="PANTHER" id="PTHR26452">
    <property type="entry name" value="OLFACTORY RECEPTOR"/>
    <property type="match status" value="1"/>
</dbReference>
<dbReference type="InterPro" id="IPR000276">
    <property type="entry name" value="GPCR_Rhodpsn"/>
</dbReference>
<organism evidence="14 15">
    <name type="scientific">Leptobrachium leishanense</name>
    <name type="common">Leishan spiny toad</name>
    <dbReference type="NCBI Taxonomy" id="445787"/>
    <lineage>
        <taxon>Eukaryota</taxon>
        <taxon>Metazoa</taxon>
        <taxon>Chordata</taxon>
        <taxon>Craniata</taxon>
        <taxon>Vertebrata</taxon>
        <taxon>Euteleostomi</taxon>
        <taxon>Amphibia</taxon>
        <taxon>Batrachia</taxon>
        <taxon>Anura</taxon>
        <taxon>Pelobatoidea</taxon>
        <taxon>Megophryidae</taxon>
        <taxon>Leptobrachium</taxon>
    </lineage>
</organism>
<dbReference type="AlphaFoldDB" id="A0A8C5MFM0"/>
<protein>
    <recommendedName>
        <fullName evidence="12">Olfactory receptor</fullName>
    </recommendedName>
</protein>
<keyword evidence="10 11" id="KW-0807">Transducer</keyword>
<feature type="transmembrane region" description="Helical" evidence="12">
    <location>
        <begin position="200"/>
        <end position="226"/>
    </location>
</feature>
<dbReference type="PRINTS" id="PR00245">
    <property type="entry name" value="OLFACTORYR"/>
</dbReference>
<feature type="transmembrane region" description="Helical" evidence="12">
    <location>
        <begin position="238"/>
        <end position="261"/>
    </location>
</feature>
<evidence type="ECO:0000256" key="6">
    <source>
        <dbReference type="ARBA" id="ARBA00022989"/>
    </source>
</evidence>
<dbReference type="Gene3D" id="1.20.1070.10">
    <property type="entry name" value="Rhodopsin 7-helix transmembrane proteins"/>
    <property type="match status" value="1"/>
</dbReference>
<feature type="transmembrane region" description="Helical" evidence="12">
    <location>
        <begin position="273"/>
        <end position="292"/>
    </location>
</feature>
<evidence type="ECO:0000256" key="8">
    <source>
        <dbReference type="ARBA" id="ARBA00023136"/>
    </source>
</evidence>
<dbReference type="GO" id="GO:0005886">
    <property type="term" value="C:plasma membrane"/>
    <property type="evidence" value="ECO:0007669"/>
    <property type="project" value="UniProtKB-SubCell"/>
</dbReference>
<evidence type="ECO:0000256" key="9">
    <source>
        <dbReference type="ARBA" id="ARBA00023170"/>
    </source>
</evidence>